<organism evidence="1 2">
    <name type="scientific">Halobacillus salinus</name>
    <dbReference type="NCBI Taxonomy" id="192814"/>
    <lineage>
        <taxon>Bacteria</taxon>
        <taxon>Bacillati</taxon>
        <taxon>Bacillota</taxon>
        <taxon>Bacilli</taxon>
        <taxon>Bacillales</taxon>
        <taxon>Bacillaceae</taxon>
        <taxon>Halobacillus</taxon>
    </lineage>
</organism>
<comment type="caution">
    <text evidence="1">The sequence shown here is derived from an EMBL/GenBank/DDBJ whole genome shotgun (WGS) entry which is preliminary data.</text>
</comment>
<keyword evidence="2" id="KW-1185">Reference proteome</keyword>
<dbReference type="RefSeq" id="WP_135326281.1">
    <property type="nucleotide sequence ID" value="NZ_SRJC01000001.1"/>
</dbReference>
<sequence length="81" mass="9896">MNPYRKLNIKRIFQLYSFFHEKIHTEELSTKMNHETSLLEKAALDKGFKIYHSKKYKSLSLVFYHQQQPSSRQYWYLSSYA</sequence>
<evidence type="ECO:0000313" key="2">
    <source>
        <dbReference type="Proteomes" id="UP000297982"/>
    </source>
</evidence>
<dbReference type="AlphaFoldDB" id="A0A4Z0H0A5"/>
<accession>A0A4Z0H0A5</accession>
<evidence type="ECO:0000313" key="1">
    <source>
        <dbReference type="EMBL" id="TGB03550.1"/>
    </source>
</evidence>
<proteinExistence type="predicted"/>
<dbReference type="EMBL" id="SRJC01000001">
    <property type="protein sequence ID" value="TGB03550.1"/>
    <property type="molecule type" value="Genomic_DNA"/>
</dbReference>
<reference evidence="1 2" key="1">
    <citation type="journal article" date="2003" name="Int. J. Syst. Evol. Microbiol.">
        <title>Halobacillus salinus sp. nov., isolated from a salt lake on the coast of the East Sea in Korea.</title>
        <authorList>
            <person name="Yoon J.H."/>
            <person name="Kang K.H."/>
            <person name="Park Y.H."/>
        </authorList>
    </citation>
    <scope>NUCLEOTIDE SEQUENCE [LARGE SCALE GENOMIC DNA]</scope>
    <source>
        <strain evidence="1 2">HSL-3</strain>
    </source>
</reference>
<name>A0A4Z0H0A5_9BACI</name>
<protein>
    <submittedName>
        <fullName evidence="1">Uncharacterized protein</fullName>
    </submittedName>
</protein>
<dbReference type="Proteomes" id="UP000297982">
    <property type="component" value="Unassembled WGS sequence"/>
</dbReference>
<gene>
    <name evidence="1" type="ORF">E4663_00670</name>
</gene>